<dbReference type="Proteomes" id="UP000704467">
    <property type="component" value="Unassembled WGS sequence"/>
</dbReference>
<accession>A0ABX1DQN7</accession>
<evidence type="ECO:0000313" key="2">
    <source>
        <dbReference type="Proteomes" id="UP000704467"/>
    </source>
</evidence>
<dbReference type="EMBL" id="JAAVLN010000003">
    <property type="protein sequence ID" value="NKC05239.1"/>
    <property type="molecule type" value="Genomic_DNA"/>
</dbReference>
<comment type="caution">
    <text evidence="1">The sequence shown here is derived from an EMBL/GenBank/DDBJ whole genome shotgun (WGS) entry which is preliminary data.</text>
</comment>
<organism evidence="1 2">
    <name type="scientific">Brucella haematophila</name>
    <dbReference type="NCBI Taxonomy" id="419474"/>
    <lineage>
        <taxon>Bacteria</taxon>
        <taxon>Pseudomonadati</taxon>
        <taxon>Pseudomonadota</taxon>
        <taxon>Alphaproteobacteria</taxon>
        <taxon>Hyphomicrobiales</taxon>
        <taxon>Brucellaceae</taxon>
        <taxon>Brucella/Ochrobactrum group</taxon>
        <taxon>Brucella</taxon>
    </lineage>
</organism>
<evidence type="ECO:0000313" key="1">
    <source>
        <dbReference type="EMBL" id="NKC05239.1"/>
    </source>
</evidence>
<proteinExistence type="predicted"/>
<protein>
    <recommendedName>
        <fullName evidence="3">Transporter</fullName>
    </recommendedName>
</protein>
<sequence length="150" mass="16489">MTTDLLPRERIGEKVGQLILGGVVSILLITTPSLAQSANDDVDELARKVSNPASFMISVPVHSDLDFGRRSGKVRGFSLDIEPVIPMRFNDRWNVISHTDIPFVYTNPFGEVGGTYGLGDITQTFSFTPAAHGPLVWAVGPQFFFSNCYR</sequence>
<reference evidence="1 2" key="1">
    <citation type="submission" date="2020-03" db="EMBL/GenBank/DDBJ databases">
        <title>Whole genome sequencing of clinical and environmental type strains of Ochrobactrum.</title>
        <authorList>
            <person name="Dharne M."/>
        </authorList>
    </citation>
    <scope>NUCLEOTIDE SEQUENCE [LARGE SCALE GENOMIC DNA]</scope>
    <source>
        <strain evidence="1 2">CIP 109452</strain>
    </source>
</reference>
<name>A0ABX1DQN7_9HYPH</name>
<gene>
    <name evidence="1" type="ORF">HED55_25045</name>
</gene>
<keyword evidence="2" id="KW-1185">Reference proteome</keyword>
<evidence type="ECO:0008006" key="3">
    <source>
        <dbReference type="Google" id="ProtNLM"/>
    </source>
</evidence>